<gene>
    <name evidence="2" type="ORF">SAMN04488238_1204</name>
</gene>
<proteinExistence type="predicted"/>
<feature type="transmembrane region" description="Helical" evidence="1">
    <location>
        <begin position="207"/>
        <end position="226"/>
    </location>
</feature>
<dbReference type="OrthoDB" id="8548427at2"/>
<dbReference type="AlphaFoldDB" id="A0A1H3ECS0"/>
<dbReference type="Proteomes" id="UP000198539">
    <property type="component" value="Unassembled WGS sequence"/>
</dbReference>
<dbReference type="EMBL" id="FNOM01000020">
    <property type="protein sequence ID" value="SDX76400.1"/>
    <property type="molecule type" value="Genomic_DNA"/>
</dbReference>
<feature type="transmembrane region" description="Helical" evidence="1">
    <location>
        <begin position="97"/>
        <end position="114"/>
    </location>
</feature>
<feature type="transmembrane region" description="Helical" evidence="1">
    <location>
        <begin position="71"/>
        <end position="90"/>
    </location>
</feature>
<evidence type="ECO:0000313" key="2">
    <source>
        <dbReference type="EMBL" id="SDX76400.1"/>
    </source>
</evidence>
<feature type="transmembrane region" description="Helical" evidence="1">
    <location>
        <begin position="161"/>
        <end position="179"/>
    </location>
</feature>
<evidence type="ECO:0000256" key="1">
    <source>
        <dbReference type="SAM" id="Phobius"/>
    </source>
</evidence>
<keyword evidence="1" id="KW-0472">Membrane</keyword>
<accession>A0A1H3ECS0</accession>
<organism evidence="2 3">
    <name type="scientific">Roseicitreum antarcticum</name>
    <dbReference type="NCBI Taxonomy" id="564137"/>
    <lineage>
        <taxon>Bacteria</taxon>
        <taxon>Pseudomonadati</taxon>
        <taxon>Pseudomonadota</taxon>
        <taxon>Alphaproteobacteria</taxon>
        <taxon>Rhodobacterales</taxon>
        <taxon>Paracoccaceae</taxon>
        <taxon>Roseicitreum</taxon>
    </lineage>
</organism>
<name>A0A1H3ECS0_9RHOB</name>
<evidence type="ECO:0000313" key="3">
    <source>
        <dbReference type="Proteomes" id="UP000198539"/>
    </source>
</evidence>
<feature type="transmembrane region" description="Helical" evidence="1">
    <location>
        <begin position="31"/>
        <end position="51"/>
    </location>
</feature>
<feature type="transmembrane region" description="Helical" evidence="1">
    <location>
        <begin position="6"/>
        <end position="24"/>
    </location>
</feature>
<keyword evidence="1" id="KW-1133">Transmembrane helix</keyword>
<reference evidence="2 3" key="1">
    <citation type="submission" date="2016-10" db="EMBL/GenBank/DDBJ databases">
        <authorList>
            <person name="de Groot N.N."/>
        </authorList>
    </citation>
    <scope>NUCLEOTIDE SEQUENCE [LARGE SCALE GENOMIC DNA]</scope>
    <source>
        <strain evidence="2 3">CGMCC 1.8894</strain>
    </source>
</reference>
<sequence>MCWSASVSVAMVAVGGVAVAVTAIRGEPKAIWITLAFFTLMEGLQAAGYAVVDECSNPANISITTLSYLHIAIQPLFINAFAMAIAPAAVPDWQRRSVYGLAAIATGFMLLKLVPLEAFGPCTPGSPMCALQTCLISGDWHIGWILPLNGLMEWGGSYLPINVYFPAYFLAVFALPLWYGAWRFALFHLLMGPFMAFMLTTNLNEQPAIWCLFSIGIIVISLSPFIRVQVMGAHQPA</sequence>
<dbReference type="Pfam" id="PF19069">
    <property type="entry name" value="DUF5765"/>
    <property type="match status" value="1"/>
</dbReference>
<keyword evidence="3" id="KW-1185">Reference proteome</keyword>
<dbReference type="InterPro" id="IPR043912">
    <property type="entry name" value="DUF5765"/>
</dbReference>
<keyword evidence="1" id="KW-0812">Transmembrane</keyword>
<protein>
    <submittedName>
        <fullName evidence="2">Uncharacterized protein</fullName>
    </submittedName>
</protein>
<dbReference type="STRING" id="564137.SAMN04488238_1204"/>